<keyword evidence="2" id="KW-1185">Reference proteome</keyword>
<gene>
    <name evidence="1" type="ORF">OUZ56_032058</name>
</gene>
<dbReference type="EMBL" id="JAOYFB010000005">
    <property type="protein sequence ID" value="KAK4017104.1"/>
    <property type="molecule type" value="Genomic_DNA"/>
</dbReference>
<evidence type="ECO:0000313" key="2">
    <source>
        <dbReference type="Proteomes" id="UP001234178"/>
    </source>
</evidence>
<accession>A0ABQ9ZW10</accession>
<name>A0ABQ9ZW10_9CRUS</name>
<proteinExistence type="predicted"/>
<comment type="caution">
    <text evidence="1">The sequence shown here is derived from an EMBL/GenBank/DDBJ whole genome shotgun (WGS) entry which is preliminary data.</text>
</comment>
<sequence>MPDDDGLERRGTSQAYVPSEQININFPNFCDMTKSGQIQAPISGVRFHPRLTISDRAQLNHEVDGFSAIRRFCCNV</sequence>
<organism evidence="1 2">
    <name type="scientific">Daphnia magna</name>
    <dbReference type="NCBI Taxonomy" id="35525"/>
    <lineage>
        <taxon>Eukaryota</taxon>
        <taxon>Metazoa</taxon>
        <taxon>Ecdysozoa</taxon>
        <taxon>Arthropoda</taxon>
        <taxon>Crustacea</taxon>
        <taxon>Branchiopoda</taxon>
        <taxon>Diplostraca</taxon>
        <taxon>Cladocera</taxon>
        <taxon>Anomopoda</taxon>
        <taxon>Daphniidae</taxon>
        <taxon>Daphnia</taxon>
    </lineage>
</organism>
<protein>
    <submittedName>
        <fullName evidence="1">Uncharacterized protein</fullName>
    </submittedName>
</protein>
<reference evidence="1 2" key="1">
    <citation type="journal article" date="2023" name="Nucleic Acids Res.">
        <title>The hologenome of Daphnia magna reveals possible DNA methylation and microbiome-mediated evolution of the host genome.</title>
        <authorList>
            <person name="Chaturvedi A."/>
            <person name="Li X."/>
            <person name="Dhandapani V."/>
            <person name="Marshall H."/>
            <person name="Kissane S."/>
            <person name="Cuenca-Cambronero M."/>
            <person name="Asole G."/>
            <person name="Calvet F."/>
            <person name="Ruiz-Romero M."/>
            <person name="Marangio P."/>
            <person name="Guigo R."/>
            <person name="Rago D."/>
            <person name="Mirbahai L."/>
            <person name="Eastwood N."/>
            <person name="Colbourne J.K."/>
            <person name="Zhou J."/>
            <person name="Mallon E."/>
            <person name="Orsini L."/>
        </authorList>
    </citation>
    <scope>NUCLEOTIDE SEQUENCE [LARGE SCALE GENOMIC DNA]</scope>
    <source>
        <strain evidence="1">LRV0_1</strain>
    </source>
</reference>
<dbReference type="Proteomes" id="UP001234178">
    <property type="component" value="Unassembled WGS sequence"/>
</dbReference>
<evidence type="ECO:0000313" key="1">
    <source>
        <dbReference type="EMBL" id="KAK4017104.1"/>
    </source>
</evidence>